<dbReference type="Gene3D" id="3.30.70.100">
    <property type="match status" value="1"/>
</dbReference>
<dbReference type="Proteomes" id="UP000269708">
    <property type="component" value="Unassembled WGS sequence"/>
</dbReference>
<dbReference type="RefSeq" id="WP_158635752.1">
    <property type="nucleotide sequence ID" value="NZ_RKQN01000002.1"/>
</dbReference>
<sequence length="442" mass="48479">MSPAPARDGRHDFDFLHGRWRVRNERLRERPAGGGGWEVFAADQECRPLPGGLGNIDDFVGEGVRPRRRQRVLGLALRRYPPRLRRWGLYRAGNHDGALDAPRAGGFDQDGVGTFPGRLAHAGRPVPARCVWQRLGAHAAHWRQAFSADEGRPRETYWRMWLRRIDAAGRLRHEDGVIELRRDALRPGRREALVHLFQRGLVEPQEAVGMHGIGPFRDLDDPDRFVWLRGFPDMAARDLAGRLLRRTGLARAPRRGQRDRGRQRQRAAAPGAAGRGPGAATAAGAAGGAGIGRGPDRSRHLPARRARRAGLPGTLRARAGAAAARRRRRAAGDLRQRDGRERLPAPAGARERTGAGVADAVRRRRRAPSLRSRAGRRRGLARHGGRRAAARVAAAAATAAAGADRALRVARMSPSPRRKRRIERCRRAGDHGACAAPTACSC</sequence>
<name>A0A3N4VAX9_9GAMM</name>
<feature type="compositionally biased region" description="Basic residues" evidence="1">
    <location>
        <begin position="362"/>
        <end position="387"/>
    </location>
</feature>
<evidence type="ECO:0000313" key="3">
    <source>
        <dbReference type="Proteomes" id="UP000269708"/>
    </source>
</evidence>
<reference evidence="2 3" key="1">
    <citation type="submission" date="2018-11" db="EMBL/GenBank/DDBJ databases">
        <title>Genomic Encyclopedia of Type Strains, Phase IV (KMG-IV): sequencing the most valuable type-strain genomes for metagenomic binning, comparative biology and taxonomic classification.</title>
        <authorList>
            <person name="Goeker M."/>
        </authorList>
    </citation>
    <scope>NUCLEOTIDE SEQUENCE [LARGE SCALE GENOMIC DNA]</scope>
    <source>
        <strain evidence="2 3">DSM 25623</strain>
    </source>
</reference>
<accession>A0A3N4VAX9</accession>
<gene>
    <name evidence="2" type="ORF">EDC50_1974</name>
</gene>
<feature type="region of interest" description="Disordered" evidence="1">
    <location>
        <begin position="248"/>
        <end position="387"/>
    </location>
</feature>
<dbReference type="InterPro" id="IPR011008">
    <property type="entry name" value="Dimeric_a/b-barrel"/>
</dbReference>
<feature type="compositionally biased region" description="Low complexity" evidence="1">
    <location>
        <begin position="266"/>
        <end position="284"/>
    </location>
</feature>
<protein>
    <submittedName>
        <fullName evidence="2">NIPSNAP protein</fullName>
    </submittedName>
</protein>
<feature type="compositionally biased region" description="Basic and acidic residues" evidence="1">
    <location>
        <begin position="330"/>
        <end position="353"/>
    </location>
</feature>
<organism evidence="2 3">
    <name type="scientific">Vulcaniibacterium tengchongense</name>
    <dbReference type="NCBI Taxonomy" id="1273429"/>
    <lineage>
        <taxon>Bacteria</taxon>
        <taxon>Pseudomonadati</taxon>
        <taxon>Pseudomonadota</taxon>
        <taxon>Gammaproteobacteria</taxon>
        <taxon>Lysobacterales</taxon>
        <taxon>Lysobacteraceae</taxon>
        <taxon>Vulcaniibacterium</taxon>
    </lineage>
</organism>
<keyword evidence="3" id="KW-1185">Reference proteome</keyword>
<dbReference type="SUPFAM" id="SSF54909">
    <property type="entry name" value="Dimeric alpha+beta barrel"/>
    <property type="match status" value="1"/>
</dbReference>
<feature type="compositionally biased region" description="Low complexity" evidence="1">
    <location>
        <begin position="309"/>
        <end position="323"/>
    </location>
</feature>
<dbReference type="OrthoDB" id="9814791at2"/>
<dbReference type="EMBL" id="RKQN01000002">
    <property type="protein sequence ID" value="RPE80142.1"/>
    <property type="molecule type" value="Genomic_DNA"/>
</dbReference>
<evidence type="ECO:0000313" key="2">
    <source>
        <dbReference type="EMBL" id="RPE80142.1"/>
    </source>
</evidence>
<proteinExistence type="predicted"/>
<evidence type="ECO:0000256" key="1">
    <source>
        <dbReference type="SAM" id="MobiDB-lite"/>
    </source>
</evidence>
<comment type="caution">
    <text evidence="2">The sequence shown here is derived from an EMBL/GenBank/DDBJ whole genome shotgun (WGS) entry which is preliminary data.</text>
</comment>
<dbReference type="AlphaFoldDB" id="A0A3N4VAX9"/>